<keyword evidence="1" id="KW-0732">Signal</keyword>
<feature type="chain" id="PRO_5034117649" evidence="1">
    <location>
        <begin position="31"/>
        <end position="184"/>
    </location>
</feature>
<accession>A0A8H9GBP8</accession>
<organism evidence="2 4">
    <name type="scientific">Curtobacterium luteum</name>
    <dbReference type="NCBI Taxonomy" id="33881"/>
    <lineage>
        <taxon>Bacteria</taxon>
        <taxon>Bacillati</taxon>
        <taxon>Actinomycetota</taxon>
        <taxon>Actinomycetes</taxon>
        <taxon>Micrococcales</taxon>
        <taxon>Microbacteriaceae</taxon>
        <taxon>Curtobacterium</taxon>
    </lineage>
</organism>
<reference evidence="2" key="2">
    <citation type="submission" date="2020-09" db="EMBL/GenBank/DDBJ databases">
        <authorList>
            <person name="Sun Q."/>
            <person name="Ohkuma M."/>
        </authorList>
    </citation>
    <scope>NUCLEOTIDE SEQUENCE</scope>
    <source>
        <strain evidence="2">JCM 1480</strain>
    </source>
</reference>
<dbReference type="EMBL" id="BMOI01000008">
    <property type="protein sequence ID" value="GGL02692.1"/>
    <property type="molecule type" value="Genomic_DNA"/>
</dbReference>
<keyword evidence="5" id="KW-1185">Reference proteome</keyword>
<dbReference type="AlphaFoldDB" id="A0A8H9GBP8"/>
<dbReference type="EMBL" id="JAFBCG010000001">
    <property type="protein sequence ID" value="MBM7803766.1"/>
    <property type="molecule type" value="Genomic_DNA"/>
</dbReference>
<sequence>MPKFRTTLAGITLSSALIAGSLLMAPSANAAETPRSAPIVVNVSATHPEITLELINQAIADARAAGAVTGEKVQSDGTRTVTIDAGNGFTLDLNETNPQQRLSAGSDSYGGVYVGFNSFDQNLIISGAAAGLTAGICVLGPAVCAVATIAITIATVAVSTSGGVRCGTKSLRVYPVSNKNPRCA</sequence>
<proteinExistence type="predicted"/>
<reference evidence="3 5" key="3">
    <citation type="submission" date="2021-01" db="EMBL/GenBank/DDBJ databases">
        <title>Sequencing the genomes of 1000 actinobacteria strains.</title>
        <authorList>
            <person name="Klenk H.-P."/>
        </authorList>
    </citation>
    <scope>NUCLEOTIDE SEQUENCE [LARGE SCALE GENOMIC DNA]</scope>
    <source>
        <strain evidence="3 5">DSM 20542</strain>
    </source>
</reference>
<dbReference type="RefSeq" id="WP_175328842.1">
    <property type="nucleotide sequence ID" value="NZ_BMOI01000008.1"/>
</dbReference>
<feature type="signal peptide" evidence="1">
    <location>
        <begin position="1"/>
        <end position="30"/>
    </location>
</feature>
<name>A0A8H9GBP8_9MICO</name>
<evidence type="ECO:0000313" key="4">
    <source>
        <dbReference type="Proteomes" id="UP000648535"/>
    </source>
</evidence>
<evidence type="ECO:0000313" key="2">
    <source>
        <dbReference type="EMBL" id="GGL02692.1"/>
    </source>
</evidence>
<evidence type="ECO:0000256" key="1">
    <source>
        <dbReference type="SAM" id="SignalP"/>
    </source>
</evidence>
<reference evidence="2" key="1">
    <citation type="journal article" date="2014" name="Int. J. Syst. Evol. Microbiol.">
        <title>Complete genome sequence of Corynebacterium casei LMG S-19264T (=DSM 44701T), isolated from a smear-ripened cheese.</title>
        <authorList>
            <consortium name="US DOE Joint Genome Institute (JGI-PGF)"/>
            <person name="Walter F."/>
            <person name="Albersmeier A."/>
            <person name="Kalinowski J."/>
            <person name="Ruckert C."/>
        </authorList>
    </citation>
    <scope>NUCLEOTIDE SEQUENCE</scope>
    <source>
        <strain evidence="2">JCM 1480</strain>
    </source>
</reference>
<evidence type="ECO:0000313" key="3">
    <source>
        <dbReference type="EMBL" id="MBM7803766.1"/>
    </source>
</evidence>
<protein>
    <submittedName>
        <fullName evidence="2">Uncharacterized protein</fullName>
    </submittedName>
</protein>
<dbReference type="Proteomes" id="UP000746584">
    <property type="component" value="Unassembled WGS sequence"/>
</dbReference>
<evidence type="ECO:0000313" key="5">
    <source>
        <dbReference type="Proteomes" id="UP000746584"/>
    </source>
</evidence>
<gene>
    <name evidence="2" type="ORF">GCM10009769_20990</name>
    <name evidence="3" type="ORF">JOE58_003017</name>
</gene>
<dbReference type="Proteomes" id="UP000648535">
    <property type="component" value="Unassembled WGS sequence"/>
</dbReference>
<comment type="caution">
    <text evidence="2">The sequence shown here is derived from an EMBL/GenBank/DDBJ whole genome shotgun (WGS) entry which is preliminary data.</text>
</comment>